<proteinExistence type="predicted"/>
<dbReference type="EMBL" id="WNWQ01000168">
    <property type="protein sequence ID" value="KAE9975825.1"/>
    <property type="molecule type" value="Genomic_DNA"/>
</dbReference>
<feature type="region of interest" description="Disordered" evidence="1">
    <location>
        <begin position="1"/>
        <end position="112"/>
    </location>
</feature>
<protein>
    <submittedName>
        <fullName evidence="2">Uncharacterized protein</fullName>
    </submittedName>
</protein>
<gene>
    <name evidence="2" type="ORF">BLS_002401</name>
    <name evidence="3" type="ORF">EG327_005512</name>
</gene>
<dbReference type="Proteomes" id="UP000490939">
    <property type="component" value="Unassembled WGS sequence"/>
</dbReference>
<evidence type="ECO:0000313" key="4">
    <source>
        <dbReference type="Proteomes" id="UP000433883"/>
    </source>
</evidence>
<evidence type="ECO:0000313" key="2">
    <source>
        <dbReference type="EMBL" id="KAE9975825.1"/>
    </source>
</evidence>
<feature type="compositionally biased region" description="Polar residues" evidence="1">
    <location>
        <begin position="36"/>
        <end position="61"/>
    </location>
</feature>
<reference evidence="2 4" key="1">
    <citation type="submission" date="2019-11" db="EMBL/GenBank/DDBJ databases">
        <title>Venturia inaequalis Genome Resource.</title>
        <authorList>
            <person name="Lichtner F.J."/>
        </authorList>
    </citation>
    <scope>NUCLEOTIDE SEQUENCE [LARGE SCALE GENOMIC DNA]</scope>
    <source>
        <strain evidence="2">Bline_iso_100314</strain>
        <strain evidence="3 5">DMI_063113</strain>
    </source>
</reference>
<dbReference type="Proteomes" id="UP000433883">
    <property type="component" value="Unassembled WGS sequence"/>
</dbReference>
<evidence type="ECO:0000313" key="5">
    <source>
        <dbReference type="Proteomes" id="UP000490939"/>
    </source>
</evidence>
<accession>A0A8H3UU69</accession>
<feature type="compositionally biased region" description="Basic and acidic residues" evidence="1">
    <location>
        <begin position="22"/>
        <end position="35"/>
    </location>
</feature>
<dbReference type="EMBL" id="WNWR01000032">
    <property type="protein sequence ID" value="KAE9993318.1"/>
    <property type="molecule type" value="Genomic_DNA"/>
</dbReference>
<keyword evidence="5" id="KW-1185">Reference proteome</keyword>
<name>A0A8H3UU69_VENIN</name>
<comment type="caution">
    <text evidence="2">The sequence shown here is derived from an EMBL/GenBank/DDBJ whole genome shotgun (WGS) entry which is preliminary data.</text>
</comment>
<feature type="compositionally biased region" description="Basic and acidic residues" evidence="1">
    <location>
        <begin position="83"/>
        <end position="96"/>
    </location>
</feature>
<dbReference type="AlphaFoldDB" id="A0A8H3UU69"/>
<evidence type="ECO:0000256" key="1">
    <source>
        <dbReference type="SAM" id="MobiDB-lite"/>
    </source>
</evidence>
<sequence>MPMKGSLRGKGGITGWWGSSPSKHESPNSPRDYHDQGSTISSMQPILSQDENYIDSPSSGKKSGWFDTINNTIKGKSKKSRKSIKDREQDERHDSSTHSIPYNSGEAEVRHSSPIPFKPLPEIQPGDPIKSNKALETVIAGPDGYAPSIESIKEMEQASSELATRCLAPADHGPPPTACCISTRRPPIKNITSFVMDDVFEDASQIAGGEDISLDNPPETPLTGPNVSNAAVLTENLAHFKSSSTGHVDHITGEWRSNDPAGSAIIGRSGRTVSGELRYQKDIMRQCAGTWLEAQSMLTQIYMAMGDEVARIDPRLAPGTTMADILAWPDPSAFFSEHVESERLERRRQRQRQELESEIPRTPWLKISEDEAISIANSVLSSKDFIEKNGVEEFVKAMRDPNGQHDLQVGHYQRPCTADEAHVVLESFKDTIRLKKRCQSLASIAVIEDWMLQFPPDDTAGVVLEDWLFACQIGLGDDDDDDEDTFVKTHPNRRRGRADEVKRKRNLEKKTAKSNKRMCMRTFDKNTVERRVLRCWLGLSENEPIPAVKTHPRRTRQSWVKRMKTQPLLKETGYLLEKSMRLASRGKSMGFLVLPFRTRPLPSSSEESRAMTLPASSDAAKAASDDSHTMILPALSDNAKAEGLEWDVLMDGTPRFEKISPFEKELLVEAEKTYLAPEIVTTEEVDAVRIGLSGNWEESSDTKGMSAAEKVLIDETLKFEKIWASEKDRLVSAEKLVAKPKKATAEEVDVAEIGLLGNWEDSAAAKEMFAAERMLIDATERGAALVDILKTGPGPVKERSNLEEMMWSTLDQADAAAKALEFARNGLFDAMEKGSVAGSGLSFVEERMQARLEVAELIIKRLRAGVDQRVEDARDEFIIEGYVMPVAGEAMAKAYEERLLATIKDAATDIKKASLAILQKAEEKRRVHQECALADEGYMEVHEESLSDQEESLEVQEDFLKVKEDSVCDSGISVYSS</sequence>
<evidence type="ECO:0000313" key="3">
    <source>
        <dbReference type="EMBL" id="KAE9993318.1"/>
    </source>
</evidence>
<organism evidence="2 4">
    <name type="scientific">Venturia inaequalis</name>
    <name type="common">Apple scab fungus</name>
    <dbReference type="NCBI Taxonomy" id="5025"/>
    <lineage>
        <taxon>Eukaryota</taxon>
        <taxon>Fungi</taxon>
        <taxon>Dikarya</taxon>
        <taxon>Ascomycota</taxon>
        <taxon>Pezizomycotina</taxon>
        <taxon>Dothideomycetes</taxon>
        <taxon>Pleosporomycetidae</taxon>
        <taxon>Venturiales</taxon>
        <taxon>Venturiaceae</taxon>
        <taxon>Venturia</taxon>
    </lineage>
</organism>